<feature type="domain" description="Saccharopine dehydrogenase-like C-terminal" evidence="2">
    <location>
        <begin position="152"/>
        <end position="401"/>
    </location>
</feature>
<reference evidence="3 4" key="1">
    <citation type="submission" date="2020-04" db="EMBL/GenBank/DDBJ databases">
        <authorList>
            <person name="Hogendoorn C."/>
        </authorList>
    </citation>
    <scope>NUCLEOTIDE SEQUENCE [LARGE SCALE GENOMIC DNA]</scope>
    <source>
        <strain evidence="3">COOX1</strain>
    </source>
</reference>
<gene>
    <name evidence="3" type="ORF">COOX1_2476</name>
</gene>
<dbReference type="EMBL" id="LR792683">
    <property type="protein sequence ID" value="CAB3394563.1"/>
    <property type="molecule type" value="Genomic_DNA"/>
</dbReference>
<evidence type="ECO:0000313" key="3">
    <source>
        <dbReference type="EMBL" id="CAB3394563.1"/>
    </source>
</evidence>
<dbReference type="Gene3D" id="3.30.360.10">
    <property type="entry name" value="Dihydrodipicolinate Reductase, domain 2"/>
    <property type="match status" value="1"/>
</dbReference>
<feature type="domain" description="Saccharopine dehydrogenase NADP binding" evidence="1">
    <location>
        <begin position="20"/>
        <end position="118"/>
    </location>
</feature>
<dbReference type="AlphaFoldDB" id="A0A6F9ECG2"/>
<evidence type="ECO:0008006" key="5">
    <source>
        <dbReference type="Google" id="ProtNLM"/>
    </source>
</evidence>
<dbReference type="SUPFAM" id="SSF51735">
    <property type="entry name" value="NAD(P)-binding Rossmann-fold domains"/>
    <property type="match status" value="1"/>
</dbReference>
<dbReference type="InterPro" id="IPR032095">
    <property type="entry name" value="Sacchrp_dh-like_C"/>
</dbReference>
<evidence type="ECO:0000259" key="2">
    <source>
        <dbReference type="Pfam" id="PF16653"/>
    </source>
</evidence>
<evidence type="ECO:0000313" key="4">
    <source>
        <dbReference type="Proteomes" id="UP000502196"/>
    </source>
</evidence>
<name>A0A6F9ECG2_9BACL</name>
<dbReference type="RefSeq" id="WP_170086033.1">
    <property type="nucleotide sequence ID" value="NZ_CP047971.1"/>
</dbReference>
<evidence type="ECO:0000259" key="1">
    <source>
        <dbReference type="Pfam" id="PF03435"/>
    </source>
</evidence>
<dbReference type="PANTHER" id="PTHR43796:SF2">
    <property type="entry name" value="CARBOXYNORSPERMIDINE SYNTHASE"/>
    <property type="match status" value="1"/>
</dbReference>
<dbReference type="PANTHER" id="PTHR43796">
    <property type="entry name" value="CARBOXYNORSPERMIDINE SYNTHASE"/>
    <property type="match status" value="1"/>
</dbReference>
<dbReference type="InterPro" id="IPR036291">
    <property type="entry name" value="NAD(P)-bd_dom_sf"/>
</dbReference>
<sequence>MVVPKTTGWNDRVQQKLRRIMVLGAGGVGEVVIKGLLRLKAVERICVADIDEKRARELVDRARDPRLVPLHMDAGNVAALSAALRECGIVVHAGLPRNNLHVMQACLQASCHYIDMASDGPVDMPGLVTIQDQLGYDDSFKASGLLAILGIGSDPGVTNILARYAYERLQRMESVVVYDGDNSVVKNQAFAIAFSPEISIEENLQPPLVYDRGRWVTGIPLETGIEQFEFPSPVGTLTVRSVAHEEVHTIPRFLGDKGLYQCEFKYALSQQYVDILKGLRLIGLDREDPVQVGDVSVSPRKVVASLLPKPASLADSLEGTSCVGVQVKGLDDQNRPVEMFLYTMQSHEFSRKDMGVNVTVFQAGIPAVIAVELMLEGMLDVAGVYSPEQFDPQPWIDRLPRWGMPLYVRKTVTEVL</sequence>
<dbReference type="Gene3D" id="3.40.50.720">
    <property type="entry name" value="NAD(P)-binding Rossmann-like Domain"/>
    <property type="match status" value="1"/>
</dbReference>
<proteinExistence type="predicted"/>
<dbReference type="Proteomes" id="UP000502196">
    <property type="component" value="Chromosome"/>
</dbReference>
<dbReference type="InterPro" id="IPR005097">
    <property type="entry name" value="Sacchrp_dh_NADP-bd"/>
</dbReference>
<accession>A0A6F9ECG2</accession>
<protein>
    <recommendedName>
        <fullName evidence="5">Saccharopine dehydrogenase</fullName>
    </recommendedName>
</protein>
<dbReference type="Pfam" id="PF03435">
    <property type="entry name" value="Sacchrp_dh_NADP"/>
    <property type="match status" value="1"/>
</dbReference>
<dbReference type="Pfam" id="PF16653">
    <property type="entry name" value="Sacchrp_dh_C"/>
    <property type="match status" value="1"/>
</dbReference>
<organism evidence="3 4">
    <name type="scientific">Kyrpidia spormannii</name>
    <dbReference type="NCBI Taxonomy" id="2055160"/>
    <lineage>
        <taxon>Bacteria</taxon>
        <taxon>Bacillati</taxon>
        <taxon>Bacillota</taxon>
        <taxon>Bacilli</taxon>
        <taxon>Bacillales</taxon>
        <taxon>Alicyclobacillaceae</taxon>
        <taxon>Kyrpidia</taxon>
    </lineage>
</organism>